<name>X0UII2_9ZZZZ</name>
<dbReference type="AlphaFoldDB" id="X0UII2"/>
<proteinExistence type="predicted"/>
<protein>
    <recommendedName>
        <fullName evidence="2">Peptidase C-terminal archaeal/bacterial domain-containing protein</fullName>
    </recommendedName>
</protein>
<feature type="non-terminal residue" evidence="1">
    <location>
        <position position="1"/>
    </location>
</feature>
<comment type="caution">
    <text evidence="1">The sequence shown here is derived from an EMBL/GenBank/DDBJ whole genome shotgun (WGS) entry which is preliminary data.</text>
</comment>
<organism evidence="1">
    <name type="scientific">marine sediment metagenome</name>
    <dbReference type="NCBI Taxonomy" id="412755"/>
    <lineage>
        <taxon>unclassified sequences</taxon>
        <taxon>metagenomes</taxon>
        <taxon>ecological metagenomes</taxon>
    </lineage>
</organism>
<evidence type="ECO:0008006" key="2">
    <source>
        <dbReference type="Google" id="ProtNLM"/>
    </source>
</evidence>
<reference evidence="1" key="1">
    <citation type="journal article" date="2014" name="Front. Microbiol.">
        <title>High frequency of phylogenetically diverse reductive dehalogenase-homologous genes in deep subseafloor sedimentary metagenomes.</title>
        <authorList>
            <person name="Kawai M."/>
            <person name="Futagami T."/>
            <person name="Toyoda A."/>
            <person name="Takaki Y."/>
            <person name="Nishi S."/>
            <person name="Hori S."/>
            <person name="Arai W."/>
            <person name="Tsubouchi T."/>
            <person name="Morono Y."/>
            <person name="Uchiyama I."/>
            <person name="Ito T."/>
            <person name="Fujiyama A."/>
            <person name="Inagaki F."/>
            <person name="Takami H."/>
        </authorList>
    </citation>
    <scope>NUCLEOTIDE SEQUENCE</scope>
    <source>
        <strain evidence="1">Expedition CK06-06</strain>
    </source>
</reference>
<dbReference type="EMBL" id="BARS01012398">
    <property type="protein sequence ID" value="GAF99096.1"/>
    <property type="molecule type" value="Genomic_DNA"/>
</dbReference>
<dbReference type="SUPFAM" id="SSF89260">
    <property type="entry name" value="Collagen-binding domain"/>
    <property type="match status" value="1"/>
</dbReference>
<evidence type="ECO:0000313" key="1">
    <source>
        <dbReference type="EMBL" id="GAF99096.1"/>
    </source>
</evidence>
<gene>
    <name evidence="1" type="ORF">S01H1_22104</name>
</gene>
<accession>X0UII2</accession>
<sequence length="219" mass="24022">VNKNSGAFVELALFDEERTELVSDFDAAYDAPESITLSWTASSQDKSTYYVHVFGDHGFSYSLSVSVIDHFDADSETDVGEDFETAYVIYSGAYVGHLGRSNGDVDDGGSSDETDFYRIDLDEPALISVRLEPTSNLAVEAYIFDPDRAEIASSYSSNVGAATEISVEAYEAGSYFVKLFEYYDSYGDYSIKISLEELAEQLGTLDIYVKDDEGNPVSG</sequence>
<feature type="non-terminal residue" evidence="1">
    <location>
        <position position="219"/>
    </location>
</feature>
<dbReference type="Gene3D" id="2.60.120.380">
    <property type="match status" value="1"/>
</dbReference>